<gene>
    <name evidence="1" type="ORF">PHYPA_010424</name>
</gene>
<reference evidence="2" key="3">
    <citation type="submission" date="2020-12" db="UniProtKB">
        <authorList>
            <consortium name="EnsemblPlants"/>
        </authorList>
    </citation>
    <scope>IDENTIFICATION</scope>
</reference>
<dbReference type="Proteomes" id="UP000006727">
    <property type="component" value="Chromosome 7"/>
</dbReference>
<accession>A0A2K1KBT8</accession>
<reference evidence="1 3" key="1">
    <citation type="journal article" date="2008" name="Science">
        <title>The Physcomitrella genome reveals evolutionary insights into the conquest of land by plants.</title>
        <authorList>
            <person name="Rensing S."/>
            <person name="Lang D."/>
            <person name="Zimmer A."/>
            <person name="Terry A."/>
            <person name="Salamov A."/>
            <person name="Shapiro H."/>
            <person name="Nishiyama T."/>
            <person name="Perroud P.-F."/>
            <person name="Lindquist E."/>
            <person name="Kamisugi Y."/>
            <person name="Tanahashi T."/>
            <person name="Sakakibara K."/>
            <person name="Fujita T."/>
            <person name="Oishi K."/>
            <person name="Shin-I T."/>
            <person name="Kuroki Y."/>
            <person name="Toyoda A."/>
            <person name="Suzuki Y."/>
            <person name="Hashimoto A."/>
            <person name="Yamaguchi K."/>
            <person name="Sugano A."/>
            <person name="Kohara Y."/>
            <person name="Fujiyama A."/>
            <person name="Anterola A."/>
            <person name="Aoki S."/>
            <person name="Ashton N."/>
            <person name="Barbazuk W.B."/>
            <person name="Barker E."/>
            <person name="Bennetzen J."/>
            <person name="Bezanilla M."/>
            <person name="Blankenship R."/>
            <person name="Cho S.H."/>
            <person name="Dutcher S."/>
            <person name="Estelle M."/>
            <person name="Fawcett J.A."/>
            <person name="Gundlach H."/>
            <person name="Hanada K."/>
            <person name="Heyl A."/>
            <person name="Hicks K.A."/>
            <person name="Hugh J."/>
            <person name="Lohr M."/>
            <person name="Mayer K."/>
            <person name="Melkozernov A."/>
            <person name="Murata T."/>
            <person name="Nelson D."/>
            <person name="Pils B."/>
            <person name="Prigge M."/>
            <person name="Reiss B."/>
            <person name="Renner T."/>
            <person name="Rombauts S."/>
            <person name="Rushton P."/>
            <person name="Sanderfoot A."/>
            <person name="Schween G."/>
            <person name="Shiu S.-H."/>
            <person name="Stueber K."/>
            <person name="Theodoulou F.L."/>
            <person name="Tu H."/>
            <person name="Van de Peer Y."/>
            <person name="Verrier P.J."/>
            <person name="Waters E."/>
            <person name="Wood A."/>
            <person name="Yang L."/>
            <person name="Cove D."/>
            <person name="Cuming A."/>
            <person name="Hasebe M."/>
            <person name="Lucas S."/>
            <person name="Mishler D.B."/>
            <person name="Reski R."/>
            <person name="Grigoriev I."/>
            <person name="Quatrano R.S."/>
            <person name="Boore J.L."/>
        </authorList>
    </citation>
    <scope>NUCLEOTIDE SEQUENCE [LARGE SCALE GENOMIC DNA]</scope>
    <source>
        <strain evidence="2 3">cv. Gransden 2004</strain>
    </source>
</reference>
<dbReference type="EMBL" id="ABEU02000007">
    <property type="protein sequence ID" value="PNR51238.1"/>
    <property type="molecule type" value="Genomic_DNA"/>
</dbReference>
<organism evidence="1">
    <name type="scientific">Physcomitrium patens</name>
    <name type="common">Spreading-leaved earth moss</name>
    <name type="synonym">Physcomitrella patens</name>
    <dbReference type="NCBI Taxonomy" id="3218"/>
    <lineage>
        <taxon>Eukaryota</taxon>
        <taxon>Viridiplantae</taxon>
        <taxon>Streptophyta</taxon>
        <taxon>Embryophyta</taxon>
        <taxon>Bryophyta</taxon>
        <taxon>Bryophytina</taxon>
        <taxon>Bryopsida</taxon>
        <taxon>Funariidae</taxon>
        <taxon>Funariales</taxon>
        <taxon>Funariaceae</taxon>
        <taxon>Physcomitrium</taxon>
    </lineage>
</organism>
<dbReference type="EnsemblPlants" id="Pp3c7_15440V3.1">
    <property type="protein sequence ID" value="Pp3c7_15440V3.1"/>
    <property type="gene ID" value="Pp3c7_15440"/>
</dbReference>
<dbReference type="Gramene" id="Pp3c7_15440V3.1">
    <property type="protein sequence ID" value="Pp3c7_15440V3.1"/>
    <property type="gene ID" value="Pp3c7_15440"/>
</dbReference>
<dbReference type="AlphaFoldDB" id="A0A2K1KBT8"/>
<dbReference type="InParanoid" id="A0A2K1KBT8"/>
<proteinExistence type="predicted"/>
<protein>
    <submittedName>
        <fullName evidence="1 2">Uncharacterized protein</fullName>
    </submittedName>
</protein>
<name>A0A2K1KBT8_PHYPA</name>
<evidence type="ECO:0000313" key="1">
    <source>
        <dbReference type="EMBL" id="PNR51238.1"/>
    </source>
</evidence>
<reference evidence="1 3" key="2">
    <citation type="journal article" date="2018" name="Plant J.">
        <title>The Physcomitrella patens chromosome-scale assembly reveals moss genome structure and evolution.</title>
        <authorList>
            <person name="Lang D."/>
            <person name="Ullrich K.K."/>
            <person name="Murat F."/>
            <person name="Fuchs J."/>
            <person name="Jenkins J."/>
            <person name="Haas F.B."/>
            <person name="Piednoel M."/>
            <person name="Gundlach H."/>
            <person name="Van Bel M."/>
            <person name="Meyberg R."/>
            <person name="Vives C."/>
            <person name="Morata J."/>
            <person name="Symeonidi A."/>
            <person name="Hiss M."/>
            <person name="Muchero W."/>
            <person name="Kamisugi Y."/>
            <person name="Saleh O."/>
            <person name="Blanc G."/>
            <person name="Decker E.L."/>
            <person name="van Gessel N."/>
            <person name="Grimwood J."/>
            <person name="Hayes R.D."/>
            <person name="Graham S.W."/>
            <person name="Gunter L.E."/>
            <person name="McDaniel S.F."/>
            <person name="Hoernstein S.N.W."/>
            <person name="Larsson A."/>
            <person name="Li F.W."/>
            <person name="Perroud P.F."/>
            <person name="Phillips J."/>
            <person name="Ranjan P."/>
            <person name="Rokshar D.S."/>
            <person name="Rothfels C.J."/>
            <person name="Schneider L."/>
            <person name="Shu S."/>
            <person name="Stevenson D.W."/>
            <person name="Thummler F."/>
            <person name="Tillich M."/>
            <person name="Villarreal Aguilar J.C."/>
            <person name="Widiez T."/>
            <person name="Wong G.K."/>
            <person name="Wymore A."/>
            <person name="Zhang Y."/>
            <person name="Zimmer A.D."/>
            <person name="Quatrano R.S."/>
            <person name="Mayer K.F.X."/>
            <person name="Goodstein D."/>
            <person name="Casacuberta J.M."/>
            <person name="Vandepoele K."/>
            <person name="Reski R."/>
            <person name="Cuming A.C."/>
            <person name="Tuskan G.A."/>
            <person name="Maumus F."/>
            <person name="Salse J."/>
            <person name="Schmutz J."/>
            <person name="Rensing S.A."/>
        </authorList>
    </citation>
    <scope>NUCLEOTIDE SEQUENCE [LARGE SCALE GENOMIC DNA]</scope>
    <source>
        <strain evidence="2 3">cv. Gransden 2004</strain>
    </source>
</reference>
<evidence type="ECO:0000313" key="3">
    <source>
        <dbReference type="Proteomes" id="UP000006727"/>
    </source>
</evidence>
<evidence type="ECO:0000313" key="2">
    <source>
        <dbReference type="EnsemblPlants" id="Pp3c7_15440V3.1"/>
    </source>
</evidence>
<keyword evidence="3" id="KW-1185">Reference proteome</keyword>
<sequence>MILDKKITTNKWHFIVYCDIVIVGGNIVCSDNLNLIIKEVEGH</sequence>